<dbReference type="Proteomes" id="UP000325440">
    <property type="component" value="Unassembled WGS sequence"/>
</dbReference>
<name>A0A5E4N447_9HEMI</name>
<dbReference type="PANTHER" id="PTHR13675:SF0">
    <property type="entry name" value="LYR MOTIF-CONTAINING PROTEIN 2"/>
    <property type="match status" value="1"/>
</dbReference>
<evidence type="ECO:0000256" key="2">
    <source>
        <dbReference type="ARBA" id="ARBA00009508"/>
    </source>
</evidence>
<comment type="subcellular location">
    <subcellularLocation>
        <location evidence="1">Mitochondrion</location>
    </subcellularLocation>
</comment>
<dbReference type="InterPro" id="IPR008011">
    <property type="entry name" value="Complex1_LYR_dom"/>
</dbReference>
<dbReference type="AlphaFoldDB" id="A0A5E4N447"/>
<dbReference type="PANTHER" id="PTHR13675">
    <property type="entry name" value="LYR MOTIF-CONTAINING PROTEIN 2"/>
    <property type="match status" value="1"/>
</dbReference>
<keyword evidence="3" id="KW-0809">Transit peptide</keyword>
<evidence type="ECO:0000313" key="8">
    <source>
        <dbReference type="EMBL" id="VVC37067.1"/>
    </source>
</evidence>
<gene>
    <name evidence="8" type="ORF">CINCED_3A017304</name>
</gene>
<protein>
    <recommendedName>
        <fullName evidence="5">LYR motif-containing protein 2</fullName>
    </recommendedName>
</protein>
<evidence type="ECO:0000259" key="7">
    <source>
        <dbReference type="Pfam" id="PF05347"/>
    </source>
</evidence>
<dbReference type="EMBL" id="CABPRJ010001441">
    <property type="protein sequence ID" value="VVC37067.1"/>
    <property type="molecule type" value="Genomic_DNA"/>
</dbReference>
<evidence type="ECO:0000256" key="1">
    <source>
        <dbReference type="ARBA" id="ARBA00004173"/>
    </source>
</evidence>
<sequence>MVNKALNLKQFMLRQKSLRLYREFLKTIKNIPLESDRQQFFNWVNEDFKKHKLETDEYCIKSLQKRGEKSLNDLKLNLALSSPKTL</sequence>
<dbReference type="OrthoDB" id="74240at2759"/>
<accession>A0A5E4N447</accession>
<evidence type="ECO:0000256" key="3">
    <source>
        <dbReference type="ARBA" id="ARBA00022946"/>
    </source>
</evidence>
<comment type="function">
    <text evidence="6">Involved in efficient integration of the N-module into mitochondrial respiratory chain complex I.</text>
</comment>
<evidence type="ECO:0000256" key="6">
    <source>
        <dbReference type="ARBA" id="ARBA00044735"/>
    </source>
</evidence>
<evidence type="ECO:0000256" key="5">
    <source>
        <dbReference type="ARBA" id="ARBA00026235"/>
    </source>
</evidence>
<evidence type="ECO:0000256" key="4">
    <source>
        <dbReference type="ARBA" id="ARBA00023128"/>
    </source>
</evidence>
<dbReference type="GO" id="GO:0005739">
    <property type="term" value="C:mitochondrion"/>
    <property type="evidence" value="ECO:0007669"/>
    <property type="project" value="UniProtKB-SubCell"/>
</dbReference>
<proteinExistence type="inferred from homology"/>
<feature type="domain" description="Complex 1 LYR protein" evidence="7">
    <location>
        <begin position="17"/>
        <end position="72"/>
    </location>
</feature>
<dbReference type="InterPro" id="IPR045293">
    <property type="entry name" value="Complex1_LYR_LYRM2"/>
</dbReference>
<comment type="similarity">
    <text evidence="2">Belongs to the complex I LYR family.</text>
</comment>
<dbReference type="CDD" id="cd20262">
    <property type="entry name" value="Complex1_LYR_LYRM2"/>
    <property type="match status" value="1"/>
</dbReference>
<keyword evidence="9" id="KW-1185">Reference proteome</keyword>
<keyword evidence="4" id="KW-0496">Mitochondrion</keyword>
<evidence type="ECO:0000313" key="9">
    <source>
        <dbReference type="Proteomes" id="UP000325440"/>
    </source>
</evidence>
<reference evidence="8 9" key="1">
    <citation type="submission" date="2019-08" db="EMBL/GenBank/DDBJ databases">
        <authorList>
            <person name="Alioto T."/>
            <person name="Alioto T."/>
            <person name="Gomez Garrido J."/>
        </authorList>
    </citation>
    <scope>NUCLEOTIDE SEQUENCE [LARGE SCALE GENOMIC DNA]</scope>
</reference>
<dbReference type="Pfam" id="PF05347">
    <property type="entry name" value="Complex1_LYR"/>
    <property type="match status" value="1"/>
</dbReference>
<organism evidence="8 9">
    <name type="scientific">Cinara cedri</name>
    <dbReference type="NCBI Taxonomy" id="506608"/>
    <lineage>
        <taxon>Eukaryota</taxon>
        <taxon>Metazoa</taxon>
        <taxon>Ecdysozoa</taxon>
        <taxon>Arthropoda</taxon>
        <taxon>Hexapoda</taxon>
        <taxon>Insecta</taxon>
        <taxon>Pterygota</taxon>
        <taxon>Neoptera</taxon>
        <taxon>Paraneoptera</taxon>
        <taxon>Hemiptera</taxon>
        <taxon>Sternorrhyncha</taxon>
        <taxon>Aphidomorpha</taxon>
        <taxon>Aphidoidea</taxon>
        <taxon>Aphididae</taxon>
        <taxon>Lachninae</taxon>
        <taxon>Cinara</taxon>
    </lineage>
</organism>